<feature type="compositionally biased region" description="Polar residues" evidence="1">
    <location>
        <begin position="56"/>
        <end position="68"/>
    </location>
</feature>
<dbReference type="RefSeq" id="WP_317640721.1">
    <property type="nucleotide sequence ID" value="NZ_JAPMIV010000025.1"/>
</dbReference>
<feature type="region of interest" description="Disordered" evidence="1">
    <location>
        <begin position="37"/>
        <end position="68"/>
    </location>
</feature>
<name>A0ABU4DSH4_9DEIO</name>
<gene>
    <name evidence="2" type="ORF">ORD21_12355</name>
</gene>
<evidence type="ECO:0000313" key="3">
    <source>
        <dbReference type="Proteomes" id="UP001276150"/>
    </source>
</evidence>
<protein>
    <submittedName>
        <fullName evidence="2">Uncharacterized protein</fullName>
    </submittedName>
</protein>
<dbReference type="Proteomes" id="UP001276150">
    <property type="component" value="Unassembled WGS sequence"/>
</dbReference>
<evidence type="ECO:0000256" key="1">
    <source>
        <dbReference type="SAM" id="MobiDB-lite"/>
    </source>
</evidence>
<reference evidence="2 3" key="1">
    <citation type="submission" date="2022-11" db="EMBL/GenBank/DDBJ databases">
        <title>Deinococcus ZS9-10, Low Temperature and Draught-tolerating, UV-resistant Bacteria from Continental Antarctica.</title>
        <authorList>
            <person name="Cheng L."/>
        </authorList>
    </citation>
    <scope>NUCLEOTIDE SEQUENCE [LARGE SCALE GENOMIC DNA]</scope>
    <source>
        <strain evidence="2 3">ZS9-10</strain>
    </source>
</reference>
<proteinExistence type="predicted"/>
<accession>A0ABU4DSH4</accession>
<dbReference type="EMBL" id="JAPMIV010000025">
    <property type="protein sequence ID" value="MDV6375383.1"/>
    <property type="molecule type" value="Genomic_DNA"/>
</dbReference>
<sequence>MTTMVRFWSNDGNSSETIESYLHMSSQKVTTERRTFRVDPVSGRETGTFESDESKNNGYSTESAYQKDSQGNWISGQAQIKTAKTPGEIETEQSSRIIEYYVPAQP</sequence>
<organism evidence="2 3">
    <name type="scientific">Deinococcus arenicola</name>
    <dbReference type="NCBI Taxonomy" id="2994950"/>
    <lineage>
        <taxon>Bacteria</taxon>
        <taxon>Thermotogati</taxon>
        <taxon>Deinococcota</taxon>
        <taxon>Deinococci</taxon>
        <taxon>Deinococcales</taxon>
        <taxon>Deinococcaceae</taxon>
        <taxon>Deinococcus</taxon>
    </lineage>
</organism>
<keyword evidence="3" id="KW-1185">Reference proteome</keyword>
<comment type="caution">
    <text evidence="2">The sequence shown here is derived from an EMBL/GenBank/DDBJ whole genome shotgun (WGS) entry which is preliminary data.</text>
</comment>
<evidence type="ECO:0000313" key="2">
    <source>
        <dbReference type="EMBL" id="MDV6375383.1"/>
    </source>
</evidence>